<proteinExistence type="predicted"/>
<dbReference type="Pfam" id="PF04286">
    <property type="entry name" value="DUF445"/>
    <property type="match status" value="1"/>
</dbReference>
<feature type="transmembrane region" description="Helical" evidence="2">
    <location>
        <begin position="45"/>
        <end position="63"/>
    </location>
</feature>
<dbReference type="GO" id="GO:0005886">
    <property type="term" value="C:plasma membrane"/>
    <property type="evidence" value="ECO:0007669"/>
    <property type="project" value="TreeGrafter"/>
</dbReference>
<reference evidence="3 4" key="1">
    <citation type="submission" date="2019-06" db="EMBL/GenBank/DDBJ databases">
        <title>Sequencing the genomes of 1000 actinobacteria strains.</title>
        <authorList>
            <person name="Klenk H.-P."/>
        </authorList>
    </citation>
    <scope>NUCLEOTIDE SEQUENCE [LARGE SCALE GENOMIC DNA]</scope>
    <source>
        <strain evidence="3 4">DSM 19828</strain>
    </source>
</reference>
<organism evidence="3 4">
    <name type="scientific">Yimella lutea</name>
    <dbReference type="NCBI Taxonomy" id="587872"/>
    <lineage>
        <taxon>Bacteria</taxon>
        <taxon>Bacillati</taxon>
        <taxon>Actinomycetota</taxon>
        <taxon>Actinomycetes</taxon>
        <taxon>Micrococcales</taxon>
        <taxon>Dermacoccaceae</taxon>
        <taxon>Yimella</taxon>
    </lineage>
</organism>
<name>A0A542EFY4_9MICO</name>
<evidence type="ECO:0000256" key="2">
    <source>
        <dbReference type="SAM" id="Phobius"/>
    </source>
</evidence>
<dbReference type="InterPro" id="IPR007383">
    <property type="entry name" value="DUF445"/>
</dbReference>
<dbReference type="PANTHER" id="PTHR38442">
    <property type="entry name" value="INNER MEMBRANE PROTEIN-RELATED"/>
    <property type="match status" value="1"/>
</dbReference>
<dbReference type="EMBL" id="VFMO01000001">
    <property type="protein sequence ID" value="TQJ14156.1"/>
    <property type="molecule type" value="Genomic_DNA"/>
</dbReference>
<dbReference type="AlphaFoldDB" id="A0A542EFY4"/>
<keyword evidence="2" id="KW-0812">Transmembrane</keyword>
<keyword evidence="4" id="KW-1185">Reference proteome</keyword>
<evidence type="ECO:0000313" key="4">
    <source>
        <dbReference type="Proteomes" id="UP000320806"/>
    </source>
</evidence>
<gene>
    <name evidence="3" type="ORF">FB459_1603</name>
</gene>
<accession>A0A542EFY4</accession>
<dbReference type="PANTHER" id="PTHR38442:SF1">
    <property type="entry name" value="INNER MEMBRANE PROTEIN"/>
    <property type="match status" value="1"/>
</dbReference>
<comment type="caution">
    <text evidence="3">The sequence shown here is derived from an EMBL/GenBank/DDBJ whole genome shotgun (WGS) entry which is preliminary data.</text>
</comment>
<protein>
    <submittedName>
        <fullName evidence="3">Uncharacterized membrane-anchored protein YjiN (DUF445 family)</fullName>
    </submittedName>
</protein>
<sequence length="438" mass="47899">MAQEAATSLTDTVNSTPDRSTAASSGPILSAGDEERRAGLRRMRAVALGLLVLAAIVFVLTHGRGGAWGYVNAASEAAMVGAVADWFAVTALFRHPLRLPIPHTAIIPKRKDQIAHSLEDFVTDNFLTEDNVNTRLASAQIPLRLGHWLQEPGNAGRVVTEAAPALSKAVTSIKDDEVRHLLDRILLPRLGREPVGPLTGHLLQGVVEDGSHHGLVDIGIRELHNWAEHNEATITEILGQRAPWWSPKWLDDTVTARVHLEIVKWLADVRDDPKHSARQALDNLLATLADDLQNDEDTIAKAEAIKERFLEHPSVGNSLVSLWGSVRRAVVEALGDPDGELRARLAVALHDLGARVVRDDELRASLDRRLAETVGYVVRTYGRELSTVISQTIDKWDGNEAAERIELHVGRDLQFIRINGTIVGGLVGLLIHTLSQLL</sequence>
<feature type="region of interest" description="Disordered" evidence="1">
    <location>
        <begin position="1"/>
        <end position="29"/>
    </location>
</feature>
<dbReference type="Proteomes" id="UP000320806">
    <property type="component" value="Unassembled WGS sequence"/>
</dbReference>
<feature type="compositionally biased region" description="Polar residues" evidence="1">
    <location>
        <begin position="1"/>
        <end position="24"/>
    </location>
</feature>
<evidence type="ECO:0000256" key="1">
    <source>
        <dbReference type="SAM" id="MobiDB-lite"/>
    </source>
</evidence>
<evidence type="ECO:0000313" key="3">
    <source>
        <dbReference type="EMBL" id="TQJ14156.1"/>
    </source>
</evidence>
<keyword evidence="2" id="KW-0472">Membrane</keyword>
<keyword evidence="2" id="KW-1133">Transmembrane helix</keyword>